<sequence length="106" mass="11905">MVGGSTKNLHLPRNTDAGELLTKCIAKEEEHEGYFETDLIILNRCQMTRATPDLEPLSKLPHHTSGRTCFIHGGSSVESGFESGTLWPRSRSLTLRPPRLHDNFDF</sequence>
<name>A0A4Y2CHF5_ARAVE</name>
<organism evidence="1 2">
    <name type="scientific">Araneus ventricosus</name>
    <name type="common">Orbweaver spider</name>
    <name type="synonym">Epeira ventricosa</name>
    <dbReference type="NCBI Taxonomy" id="182803"/>
    <lineage>
        <taxon>Eukaryota</taxon>
        <taxon>Metazoa</taxon>
        <taxon>Ecdysozoa</taxon>
        <taxon>Arthropoda</taxon>
        <taxon>Chelicerata</taxon>
        <taxon>Arachnida</taxon>
        <taxon>Araneae</taxon>
        <taxon>Araneomorphae</taxon>
        <taxon>Entelegynae</taxon>
        <taxon>Araneoidea</taxon>
        <taxon>Araneidae</taxon>
        <taxon>Araneus</taxon>
    </lineage>
</organism>
<gene>
    <name evidence="1" type="ORF">AVEN_70596_1</name>
</gene>
<dbReference type="EMBL" id="BGPR01000188">
    <property type="protein sequence ID" value="GBM03177.1"/>
    <property type="molecule type" value="Genomic_DNA"/>
</dbReference>
<comment type="caution">
    <text evidence="1">The sequence shown here is derived from an EMBL/GenBank/DDBJ whole genome shotgun (WGS) entry which is preliminary data.</text>
</comment>
<accession>A0A4Y2CHF5</accession>
<protein>
    <submittedName>
        <fullName evidence="1">Uncharacterized protein</fullName>
    </submittedName>
</protein>
<reference evidence="1 2" key="1">
    <citation type="journal article" date="2019" name="Sci. Rep.">
        <title>Orb-weaving spider Araneus ventricosus genome elucidates the spidroin gene catalogue.</title>
        <authorList>
            <person name="Kono N."/>
            <person name="Nakamura H."/>
            <person name="Ohtoshi R."/>
            <person name="Moran D.A.P."/>
            <person name="Shinohara A."/>
            <person name="Yoshida Y."/>
            <person name="Fujiwara M."/>
            <person name="Mori M."/>
            <person name="Tomita M."/>
            <person name="Arakawa K."/>
        </authorList>
    </citation>
    <scope>NUCLEOTIDE SEQUENCE [LARGE SCALE GENOMIC DNA]</scope>
</reference>
<evidence type="ECO:0000313" key="2">
    <source>
        <dbReference type="Proteomes" id="UP000499080"/>
    </source>
</evidence>
<dbReference type="Proteomes" id="UP000499080">
    <property type="component" value="Unassembled WGS sequence"/>
</dbReference>
<proteinExistence type="predicted"/>
<keyword evidence="2" id="KW-1185">Reference proteome</keyword>
<evidence type="ECO:0000313" key="1">
    <source>
        <dbReference type="EMBL" id="GBM03177.1"/>
    </source>
</evidence>
<dbReference type="AlphaFoldDB" id="A0A4Y2CHF5"/>